<dbReference type="InterPro" id="IPR036514">
    <property type="entry name" value="SGNH_hydro_sf"/>
</dbReference>
<organism evidence="1 2">
    <name type="scientific">Cymbomonas tetramitiformis</name>
    <dbReference type="NCBI Taxonomy" id="36881"/>
    <lineage>
        <taxon>Eukaryota</taxon>
        <taxon>Viridiplantae</taxon>
        <taxon>Chlorophyta</taxon>
        <taxon>Pyramimonadophyceae</taxon>
        <taxon>Pyramimonadales</taxon>
        <taxon>Pyramimonadaceae</taxon>
        <taxon>Cymbomonas</taxon>
    </lineage>
</organism>
<proteinExistence type="predicted"/>
<accession>A0AAE0L4A0</accession>
<dbReference type="AlphaFoldDB" id="A0AAE0L4A0"/>
<keyword evidence="2" id="KW-1185">Reference proteome</keyword>
<evidence type="ECO:0000313" key="2">
    <source>
        <dbReference type="Proteomes" id="UP001190700"/>
    </source>
</evidence>
<sequence length="94" mass="10541">MLGQLLGRHKYEVRNFGLPGATVLKKGNITYWGTPTMIKAKQFEPDHVIIMFGANAAKDVNFLHVAEFAHDLHAMVDYFKQIPSLPKDGQFPDG</sequence>
<dbReference type="EMBL" id="LGRX02009534">
    <property type="protein sequence ID" value="KAK3271621.1"/>
    <property type="molecule type" value="Genomic_DNA"/>
</dbReference>
<dbReference type="SUPFAM" id="SSF52266">
    <property type="entry name" value="SGNH hydrolase"/>
    <property type="match status" value="1"/>
</dbReference>
<comment type="caution">
    <text evidence="1">The sequence shown here is derived from an EMBL/GenBank/DDBJ whole genome shotgun (WGS) entry which is preliminary data.</text>
</comment>
<name>A0AAE0L4A0_9CHLO</name>
<dbReference type="Gene3D" id="3.40.50.1110">
    <property type="entry name" value="SGNH hydrolase"/>
    <property type="match status" value="1"/>
</dbReference>
<protein>
    <submittedName>
        <fullName evidence="1">Uncharacterized protein</fullName>
    </submittedName>
</protein>
<reference evidence="1 2" key="1">
    <citation type="journal article" date="2015" name="Genome Biol. Evol.">
        <title>Comparative Genomics of a Bacterivorous Green Alga Reveals Evolutionary Causalities and Consequences of Phago-Mixotrophic Mode of Nutrition.</title>
        <authorList>
            <person name="Burns J.A."/>
            <person name="Paasch A."/>
            <person name="Narechania A."/>
            <person name="Kim E."/>
        </authorList>
    </citation>
    <scope>NUCLEOTIDE SEQUENCE [LARGE SCALE GENOMIC DNA]</scope>
    <source>
        <strain evidence="1 2">PLY_AMNH</strain>
    </source>
</reference>
<dbReference type="Proteomes" id="UP001190700">
    <property type="component" value="Unassembled WGS sequence"/>
</dbReference>
<gene>
    <name evidence="1" type="ORF">CYMTET_20045</name>
</gene>
<evidence type="ECO:0000313" key="1">
    <source>
        <dbReference type="EMBL" id="KAK3271621.1"/>
    </source>
</evidence>